<gene>
    <name evidence="1" type="ORF">GCM10023340_38850</name>
</gene>
<sequence>MTQLTLDGGRKITVDDLRKNPLWLPARILSLLDGQFIDDVLLRYEGDASTVAFEESSSVFLDGDVDELIEFDEIPVLGTQRGLPRLAVGTKKGAGVRISEDMKRENNLREVNRQVLALVNTMIRARFVAMRQLLLNPAIPTIAAGAAWDTSNGRPRRDFARAMEVVNSAGDVDDETTEGYEADTTVLPTSLTPVLIDNEDFIKVYRGNLAGENIAYKGKLPSDVLGMLGLTARFWPKDRVLVTQRKTLGFYTDPRPLEVTPLYPEGNGPNGGPTESHRTDATMKRAMGIDQPKAACWITGVVTP</sequence>
<evidence type="ECO:0008006" key="3">
    <source>
        <dbReference type="Google" id="ProtNLM"/>
    </source>
</evidence>
<comment type="caution">
    <text evidence="1">The sequence shown here is derived from an EMBL/GenBank/DDBJ whole genome shotgun (WGS) entry which is preliminary data.</text>
</comment>
<dbReference type="RefSeq" id="WP_345462654.1">
    <property type="nucleotide sequence ID" value="NZ_BAABKG010000005.1"/>
</dbReference>
<dbReference type="Proteomes" id="UP001500221">
    <property type="component" value="Unassembled WGS sequence"/>
</dbReference>
<evidence type="ECO:0000313" key="1">
    <source>
        <dbReference type="EMBL" id="GAA5154769.1"/>
    </source>
</evidence>
<accession>A0ABP9PZK2</accession>
<reference evidence="2" key="1">
    <citation type="journal article" date="2019" name="Int. J. Syst. Evol. Microbiol.">
        <title>The Global Catalogue of Microorganisms (GCM) 10K type strain sequencing project: providing services to taxonomists for standard genome sequencing and annotation.</title>
        <authorList>
            <consortium name="The Broad Institute Genomics Platform"/>
            <consortium name="The Broad Institute Genome Sequencing Center for Infectious Disease"/>
            <person name="Wu L."/>
            <person name="Ma J."/>
        </authorList>
    </citation>
    <scope>NUCLEOTIDE SEQUENCE [LARGE SCALE GENOMIC DNA]</scope>
    <source>
        <strain evidence="2">JCM 18459</strain>
    </source>
</reference>
<keyword evidence="2" id="KW-1185">Reference proteome</keyword>
<name>A0ABP9PZK2_9ACTN</name>
<evidence type="ECO:0000313" key="2">
    <source>
        <dbReference type="Proteomes" id="UP001500221"/>
    </source>
</evidence>
<protein>
    <recommendedName>
        <fullName evidence="3">Major capsid protein</fullName>
    </recommendedName>
</protein>
<dbReference type="EMBL" id="BAABKG010000005">
    <property type="protein sequence ID" value="GAA5154769.1"/>
    <property type="molecule type" value="Genomic_DNA"/>
</dbReference>
<proteinExistence type="predicted"/>
<organism evidence="1 2">
    <name type="scientific">Nocardioides marinquilinus</name>
    <dbReference type="NCBI Taxonomy" id="1210400"/>
    <lineage>
        <taxon>Bacteria</taxon>
        <taxon>Bacillati</taxon>
        <taxon>Actinomycetota</taxon>
        <taxon>Actinomycetes</taxon>
        <taxon>Propionibacteriales</taxon>
        <taxon>Nocardioidaceae</taxon>
        <taxon>Nocardioides</taxon>
    </lineage>
</organism>